<dbReference type="Gene3D" id="1.10.10.10">
    <property type="entry name" value="Winged helix-like DNA-binding domain superfamily/Winged helix DNA-binding domain"/>
    <property type="match status" value="1"/>
</dbReference>
<dbReference type="GO" id="GO:0016236">
    <property type="term" value="P:macroautophagy"/>
    <property type="evidence" value="ECO:0007669"/>
    <property type="project" value="UniProtKB-ARBA"/>
</dbReference>
<evidence type="ECO:0000313" key="9">
    <source>
        <dbReference type="Proteomes" id="UP000695562"/>
    </source>
</evidence>
<evidence type="ECO:0000256" key="2">
    <source>
        <dbReference type="ARBA" id="ARBA00009674"/>
    </source>
</evidence>
<dbReference type="OrthoDB" id="245150at2759"/>
<evidence type="ECO:0000256" key="1">
    <source>
        <dbReference type="ARBA" id="ARBA00004496"/>
    </source>
</evidence>
<dbReference type="GO" id="GO:0043328">
    <property type="term" value="P:protein transport to vacuole involved in ubiquitin-dependent protein catabolic process via the multivesicular body sorting pathway"/>
    <property type="evidence" value="ECO:0007669"/>
    <property type="project" value="TreeGrafter"/>
</dbReference>
<evidence type="ECO:0000256" key="5">
    <source>
        <dbReference type="ARBA" id="ARBA00022490"/>
    </source>
</evidence>
<comment type="caution">
    <text evidence="8">The sequence shown here is derived from an EMBL/GenBank/DDBJ whole genome shotgun (WGS) entry which is preliminary data.</text>
</comment>
<dbReference type="PANTHER" id="PTHR13149:SF0">
    <property type="entry name" value="VACUOLAR PROTEIN-SORTING-ASSOCIATED PROTEIN 25"/>
    <property type="match status" value="1"/>
</dbReference>
<dbReference type="Proteomes" id="UP000695562">
    <property type="component" value="Unassembled WGS sequence"/>
</dbReference>
<evidence type="ECO:0000256" key="7">
    <source>
        <dbReference type="ARBA" id="ARBA00030094"/>
    </source>
</evidence>
<dbReference type="SUPFAM" id="SSF46785">
    <property type="entry name" value="Winged helix' DNA-binding domain"/>
    <property type="match status" value="2"/>
</dbReference>
<comment type="subcellular location">
    <subcellularLocation>
        <location evidence="1">Cytoplasm</location>
    </subcellularLocation>
</comment>
<dbReference type="GO" id="GO:0042803">
    <property type="term" value="F:protein homodimerization activity"/>
    <property type="evidence" value="ECO:0007669"/>
    <property type="project" value="TreeGrafter"/>
</dbReference>
<dbReference type="FunFam" id="1.10.10.570:FF:000003">
    <property type="entry name" value="Vacuolar protein-sorting-associated protein 25"/>
    <property type="match status" value="1"/>
</dbReference>
<keyword evidence="6" id="KW-0653">Protein transport</keyword>
<dbReference type="InterPro" id="IPR036390">
    <property type="entry name" value="WH_DNA-bd_sf"/>
</dbReference>
<keyword evidence="9" id="KW-1185">Reference proteome</keyword>
<dbReference type="Gene3D" id="1.10.10.570">
    <property type="entry name" value="Winged helix' DNA-binding domain. Chain C. Domain 1"/>
    <property type="match status" value="1"/>
</dbReference>
<evidence type="ECO:0000256" key="4">
    <source>
        <dbReference type="ARBA" id="ARBA00022448"/>
    </source>
</evidence>
<dbReference type="AlphaFoldDB" id="A0A8J4PUP2"/>
<dbReference type="PANTHER" id="PTHR13149">
    <property type="entry name" value="VACUOLAR PROTEIN SORTING-ASSOCIATED PROTEIN VPS25"/>
    <property type="match status" value="1"/>
</dbReference>
<evidence type="ECO:0000256" key="6">
    <source>
        <dbReference type="ARBA" id="ARBA00022927"/>
    </source>
</evidence>
<sequence length="187" mass="21930">MTNKEATAFQFPVYYNKEPFFTVQPVLDTRKKQFQMWRDLILQYCSSLKIYELDLLESIKSNSILFFNQKINRRLSIESLKLIIQDIVDNGYAEWLDKDKSRVLILWRKPEEWASLLYKWVSDCGLANSILTVWEIQNGDDSKSQEFYQLNTAVLMKSLKALEKQNKAQIFSSNGDDSNLGVKFFSV</sequence>
<accession>A0A8J4PUP2</accession>
<organism evidence="8 9">
    <name type="scientific">Polysphondylium violaceum</name>
    <dbReference type="NCBI Taxonomy" id="133409"/>
    <lineage>
        <taxon>Eukaryota</taxon>
        <taxon>Amoebozoa</taxon>
        <taxon>Evosea</taxon>
        <taxon>Eumycetozoa</taxon>
        <taxon>Dictyostelia</taxon>
        <taxon>Dictyosteliales</taxon>
        <taxon>Dictyosteliaceae</taxon>
        <taxon>Polysphondylium</taxon>
    </lineage>
</organism>
<dbReference type="InterPro" id="IPR008570">
    <property type="entry name" value="ESCRT-II_cplx_Vps25-sub"/>
</dbReference>
<keyword evidence="4" id="KW-0813">Transport</keyword>
<dbReference type="Pfam" id="PF05871">
    <property type="entry name" value="ESCRT-II"/>
    <property type="match status" value="1"/>
</dbReference>
<dbReference type="FunFam" id="1.10.10.10:FF:000141">
    <property type="entry name" value="vacuolar protein-sorting-associated protein 25"/>
    <property type="match status" value="1"/>
</dbReference>
<name>A0A8J4PUP2_9MYCE</name>
<dbReference type="EMBL" id="AJWJ01000233">
    <property type="protein sequence ID" value="KAF2073009.1"/>
    <property type="molecule type" value="Genomic_DNA"/>
</dbReference>
<proteinExistence type="inferred from homology"/>
<dbReference type="GO" id="GO:0005198">
    <property type="term" value="F:structural molecule activity"/>
    <property type="evidence" value="ECO:0007669"/>
    <property type="project" value="TreeGrafter"/>
</dbReference>
<evidence type="ECO:0000256" key="3">
    <source>
        <dbReference type="ARBA" id="ARBA00017934"/>
    </source>
</evidence>
<dbReference type="GO" id="GO:0000814">
    <property type="term" value="C:ESCRT II complex"/>
    <property type="evidence" value="ECO:0007669"/>
    <property type="project" value="InterPro"/>
</dbReference>
<reference evidence="8" key="1">
    <citation type="submission" date="2020-01" db="EMBL/GenBank/DDBJ databases">
        <title>Development of genomics and gene disruption for Polysphondylium violaceum indicates a role for the polyketide synthase stlB in stalk morphogenesis.</title>
        <authorList>
            <person name="Narita B."/>
            <person name="Kawabe Y."/>
            <person name="Kin K."/>
            <person name="Saito T."/>
            <person name="Gibbs R."/>
            <person name="Kuspa A."/>
            <person name="Muzny D."/>
            <person name="Queller D."/>
            <person name="Richards S."/>
            <person name="Strassman J."/>
            <person name="Sucgang R."/>
            <person name="Worley K."/>
            <person name="Schaap P."/>
        </authorList>
    </citation>
    <scope>NUCLEOTIDE SEQUENCE</scope>
    <source>
        <strain evidence="8">QSvi11</strain>
    </source>
</reference>
<gene>
    <name evidence="8" type="ORF">CYY_005687</name>
</gene>
<evidence type="ECO:0000313" key="8">
    <source>
        <dbReference type="EMBL" id="KAF2073009.1"/>
    </source>
</evidence>
<dbReference type="InterPro" id="IPR014041">
    <property type="entry name" value="ESCRT-II_cplx_Vps25-sub_N"/>
</dbReference>
<comment type="similarity">
    <text evidence="2">Belongs to the VPS25 family.</text>
</comment>
<protein>
    <recommendedName>
        <fullName evidence="3">Vacuolar protein-sorting-associated protein 25</fullName>
    </recommendedName>
    <alternativeName>
        <fullName evidence="7">ESCRT-II complex subunit VPS25</fullName>
    </alternativeName>
</protein>
<keyword evidence="5" id="KW-0963">Cytoplasm</keyword>
<dbReference type="InterPro" id="IPR036388">
    <property type="entry name" value="WH-like_DNA-bd_sf"/>
</dbReference>